<feature type="compositionally biased region" description="Low complexity" evidence="1">
    <location>
        <begin position="142"/>
        <end position="175"/>
    </location>
</feature>
<dbReference type="EMBL" id="BK015067">
    <property type="protein sequence ID" value="DAD89677.1"/>
    <property type="molecule type" value="Genomic_DNA"/>
</dbReference>
<dbReference type="SUPFAM" id="SSF88874">
    <property type="entry name" value="Receptor-binding domain of short tail fibre protein gp12"/>
    <property type="match status" value="1"/>
</dbReference>
<dbReference type="Pfam" id="PF21939">
    <property type="entry name" value="Gp10_C"/>
    <property type="match status" value="1"/>
</dbReference>
<dbReference type="InterPro" id="IPR053827">
    <property type="entry name" value="Gp10_C"/>
</dbReference>
<proteinExistence type="predicted"/>
<evidence type="ECO:0000259" key="2">
    <source>
        <dbReference type="Pfam" id="PF21939"/>
    </source>
</evidence>
<evidence type="ECO:0000313" key="3">
    <source>
        <dbReference type="EMBL" id="DAD89677.1"/>
    </source>
</evidence>
<feature type="domain" description="Baseplate structural protein Gp10 C-terminal" evidence="2">
    <location>
        <begin position="252"/>
        <end position="371"/>
    </location>
</feature>
<accession>A0A8S5N4R2</accession>
<sequence>MGEYCKQFTEEAGQKANAARDEAKGYAANAKASEKKATDAVAGIEQTKTDAVQAVQNAQTTATNAVQQAQSTATTAVTTKQTKAVQAVGTAQTGAVKAVDDERDAALQQVAYSTKAAQTAASNAAASEQAAQASKEAAATSAGAAESSATDASGSASAAATSERNAATSAQSAGTDADRAEAAAALAGTRANTDKTLKTEKAPADAKAVGDIVLDRTKDTPQPVFYSKAEVDKLLEDCKEAAKRAALLAANPVGKLWASDDPTSPASIMGGTWEQIKDRFILAAGDTYAAGSTGGEATHTLTVDEMPNHFHYVIIGNRTGNRTARYIPYEDADNVICWEGMDKSTATNYVGGSQPHNNMPPYVTMYAWKRIA</sequence>
<reference evidence="3" key="1">
    <citation type="journal article" date="2021" name="Proc. Natl. Acad. Sci. U.S.A.">
        <title>A Catalog of Tens of Thousands of Viruses from Human Metagenomes Reveals Hidden Associations with Chronic Diseases.</title>
        <authorList>
            <person name="Tisza M.J."/>
            <person name="Buck C.B."/>
        </authorList>
    </citation>
    <scope>NUCLEOTIDE SEQUENCE</scope>
    <source>
        <strain evidence="3">CtXjW8</strain>
    </source>
</reference>
<evidence type="ECO:0000256" key="1">
    <source>
        <dbReference type="SAM" id="MobiDB-lite"/>
    </source>
</evidence>
<organism evidence="3">
    <name type="scientific">Caudovirales sp. ctXjW8</name>
    <dbReference type="NCBI Taxonomy" id="2826779"/>
    <lineage>
        <taxon>Viruses</taxon>
        <taxon>Duplodnaviria</taxon>
        <taxon>Heunggongvirae</taxon>
        <taxon>Uroviricota</taxon>
        <taxon>Caudoviricetes</taxon>
    </lineage>
</organism>
<protein>
    <submittedName>
        <fullName evidence="3">Baseplate protein</fullName>
    </submittedName>
</protein>
<feature type="region of interest" description="Disordered" evidence="1">
    <location>
        <begin position="142"/>
        <end position="181"/>
    </location>
</feature>
<name>A0A8S5N4R2_9CAUD</name>